<dbReference type="Pfam" id="PF17042">
    <property type="entry name" value="NBD_C"/>
    <property type="match status" value="1"/>
</dbReference>
<evidence type="ECO:0000259" key="13">
    <source>
        <dbReference type="Pfam" id="PF07005"/>
    </source>
</evidence>
<protein>
    <recommendedName>
        <fullName evidence="11">3-oxo-tetronate kinase</fullName>
        <ecNumber evidence="10">2.7.1.217</ecNumber>
    </recommendedName>
    <alternativeName>
        <fullName evidence="12">3-dehydrotetronate 4-kinase</fullName>
    </alternativeName>
</protein>
<keyword evidence="16" id="KW-1185">Reference proteome</keyword>
<dbReference type="Gene3D" id="3.40.980.20">
    <property type="entry name" value="Four-carbon acid sugar kinase, nucleotide binding domain"/>
    <property type="match status" value="1"/>
</dbReference>
<dbReference type="InterPro" id="IPR037051">
    <property type="entry name" value="4-carb_acid_sugar_kinase_N_sf"/>
</dbReference>
<keyword evidence="4 15" id="KW-0418">Kinase</keyword>
<proteinExistence type="inferred from homology"/>
<dbReference type="EMBL" id="SADE01000001">
    <property type="protein sequence ID" value="RVU38774.1"/>
    <property type="molecule type" value="Genomic_DNA"/>
</dbReference>
<evidence type="ECO:0000256" key="11">
    <source>
        <dbReference type="ARBA" id="ARBA00039461"/>
    </source>
</evidence>
<evidence type="ECO:0000256" key="2">
    <source>
        <dbReference type="ARBA" id="ARBA00022679"/>
    </source>
</evidence>
<accession>A0A437QW66</accession>
<evidence type="ECO:0000256" key="10">
    <source>
        <dbReference type="ARBA" id="ARBA00039095"/>
    </source>
</evidence>
<evidence type="ECO:0000256" key="8">
    <source>
        <dbReference type="ARBA" id="ARBA00036346"/>
    </source>
</evidence>
<keyword evidence="2" id="KW-0808">Transferase</keyword>
<comment type="caution">
    <text evidence="15">The sequence shown here is derived from an EMBL/GenBank/DDBJ whole genome shotgun (WGS) entry which is preliminary data.</text>
</comment>
<dbReference type="OrthoDB" id="191465at2"/>
<keyword evidence="3" id="KW-0547">Nucleotide-binding</keyword>
<comment type="function">
    <text evidence="9">Catalyzes the ATP-dependent phosphorylation of 3-oxo-tetronate to 3-oxo-tetronate 4-phosphate.</text>
</comment>
<feature type="domain" description="Four-carbon acid sugar kinase nucleotide binding" evidence="14">
    <location>
        <begin position="258"/>
        <end position="415"/>
    </location>
</feature>
<evidence type="ECO:0000256" key="7">
    <source>
        <dbReference type="ARBA" id="ARBA00035898"/>
    </source>
</evidence>
<evidence type="ECO:0000256" key="9">
    <source>
        <dbReference type="ARBA" id="ARBA00037335"/>
    </source>
</evidence>
<feature type="domain" description="Four-carbon acid sugar kinase N-terminal" evidence="13">
    <location>
        <begin position="5"/>
        <end position="231"/>
    </location>
</feature>
<dbReference type="AlphaFoldDB" id="A0A437QW66"/>
<evidence type="ECO:0000256" key="4">
    <source>
        <dbReference type="ARBA" id="ARBA00022777"/>
    </source>
</evidence>
<dbReference type="NCBIfam" id="NF043035">
    <property type="entry name" value="OxoTetrKin"/>
    <property type="match status" value="1"/>
</dbReference>
<evidence type="ECO:0000256" key="3">
    <source>
        <dbReference type="ARBA" id="ARBA00022741"/>
    </source>
</evidence>
<dbReference type="InterPro" id="IPR042213">
    <property type="entry name" value="NBD_C_sf"/>
</dbReference>
<dbReference type="InterPro" id="IPR050007">
    <property type="entry name" value="OtnK"/>
</dbReference>
<dbReference type="InterPro" id="IPR010737">
    <property type="entry name" value="4-carb_acid_sugar_kinase_N"/>
</dbReference>
<evidence type="ECO:0000259" key="14">
    <source>
        <dbReference type="Pfam" id="PF17042"/>
    </source>
</evidence>
<keyword evidence="5" id="KW-0067">ATP-binding</keyword>
<evidence type="ECO:0000313" key="15">
    <source>
        <dbReference type="EMBL" id="RVU38774.1"/>
    </source>
</evidence>
<dbReference type="Pfam" id="PF07005">
    <property type="entry name" value="SBD_N"/>
    <property type="match status" value="1"/>
</dbReference>
<reference evidence="16" key="1">
    <citation type="submission" date="2019-01" db="EMBL/GenBank/DDBJ databases">
        <title>Gri0909 isolated from a small marine red alga.</title>
        <authorList>
            <person name="Kim J."/>
            <person name="Jeong S.E."/>
            <person name="Jeon C.O."/>
        </authorList>
    </citation>
    <scope>NUCLEOTIDE SEQUENCE [LARGE SCALE GENOMIC DNA]</scope>
    <source>
        <strain evidence="16">Gri0909</strain>
    </source>
</reference>
<dbReference type="InterPro" id="IPR031475">
    <property type="entry name" value="NBD_C"/>
</dbReference>
<dbReference type="GO" id="GO:0005524">
    <property type="term" value="F:ATP binding"/>
    <property type="evidence" value="ECO:0007669"/>
    <property type="project" value="UniProtKB-KW"/>
</dbReference>
<keyword evidence="6" id="KW-0119">Carbohydrate metabolism</keyword>
<evidence type="ECO:0000256" key="6">
    <source>
        <dbReference type="ARBA" id="ARBA00023277"/>
    </source>
</evidence>
<evidence type="ECO:0000256" key="5">
    <source>
        <dbReference type="ARBA" id="ARBA00022840"/>
    </source>
</evidence>
<dbReference type="Proteomes" id="UP000287447">
    <property type="component" value="Unassembled WGS sequence"/>
</dbReference>
<dbReference type="GO" id="GO:0016301">
    <property type="term" value="F:kinase activity"/>
    <property type="evidence" value="ECO:0007669"/>
    <property type="project" value="UniProtKB-KW"/>
</dbReference>
<dbReference type="Gene3D" id="3.40.50.10840">
    <property type="entry name" value="Putative sugar-binding, N-terminal domain"/>
    <property type="match status" value="1"/>
</dbReference>
<evidence type="ECO:0000256" key="1">
    <source>
        <dbReference type="ARBA" id="ARBA00005715"/>
    </source>
</evidence>
<evidence type="ECO:0000313" key="16">
    <source>
        <dbReference type="Proteomes" id="UP000287447"/>
    </source>
</evidence>
<organism evidence="15 16">
    <name type="scientific">Hwanghaeella grinnelliae</name>
    <dbReference type="NCBI Taxonomy" id="2500179"/>
    <lineage>
        <taxon>Bacteria</taxon>
        <taxon>Pseudomonadati</taxon>
        <taxon>Pseudomonadota</taxon>
        <taxon>Alphaproteobacteria</taxon>
        <taxon>Rhodospirillales</taxon>
        <taxon>Rhodospirillaceae</taxon>
        <taxon>Hwanghaeella</taxon>
    </lineage>
</organism>
<comment type="catalytic activity">
    <reaction evidence="8">
        <text>3-dehydro-D-erythronate + ATP = 3-dehydro-4-O-phospho-D-erythronate + ADP + H(+)</text>
        <dbReference type="Rhea" id="RHEA:52556"/>
        <dbReference type="ChEBI" id="CHEBI:15378"/>
        <dbReference type="ChEBI" id="CHEBI:30616"/>
        <dbReference type="ChEBI" id="CHEBI:57958"/>
        <dbReference type="ChEBI" id="CHEBI:136593"/>
        <dbReference type="ChEBI" id="CHEBI:456216"/>
        <dbReference type="EC" id="2.7.1.217"/>
    </reaction>
</comment>
<gene>
    <name evidence="15" type="ORF">EOI86_05755</name>
</gene>
<dbReference type="SUPFAM" id="SSF142764">
    <property type="entry name" value="YgbK-like"/>
    <property type="match status" value="1"/>
</dbReference>
<dbReference type="RefSeq" id="WP_127764146.1">
    <property type="nucleotide sequence ID" value="NZ_SADE01000001.1"/>
</dbReference>
<evidence type="ECO:0000256" key="12">
    <source>
        <dbReference type="ARBA" id="ARBA00041377"/>
    </source>
</evidence>
<name>A0A437QW66_9PROT</name>
<comment type="similarity">
    <text evidence="1">Belongs to the four-carbon acid sugar kinase family.</text>
</comment>
<dbReference type="EC" id="2.7.1.217" evidence="10"/>
<comment type="catalytic activity">
    <reaction evidence="7">
        <text>3-dehydro-L-erythronate + ATP = 3-dehydro-4-O-phospho-L-erythronate + ADP + H(+)</text>
        <dbReference type="Rhea" id="RHEA:52552"/>
        <dbReference type="ChEBI" id="CHEBI:15378"/>
        <dbReference type="ChEBI" id="CHEBI:30616"/>
        <dbReference type="ChEBI" id="CHEBI:136592"/>
        <dbReference type="ChEBI" id="CHEBI:136670"/>
        <dbReference type="ChEBI" id="CHEBI:456216"/>
        <dbReference type="EC" id="2.7.1.217"/>
    </reaction>
</comment>
<sequence>MAILLGAIADDFTGASDLANTLVKSGMRTVQTIGIPPDSLDLGDTDAVVIALKSRSIPAPDAIDQSLDAYRWLADRATKQIFFKYCSTFDSTDEGNIGPVGDALLDAAGGDFTIYCPAFPENGRQIFNGYLFVGDVLLSESSMRNHPLTPMTDPNLVRVLARQTPNGVGLVNQLTVDKGATAIEQAFGTMRKDGLRHAIVDAARDRDLIEIGHACKDLKLVTGGSGVAMGLPDNFRAAGLLAEDQVSDALPKVTGTAAILSGSCSEATRGQVDYMENRVPLWRIDADMAVEKGQTLADDILDWAAPQLGDTPVMVSATAAPENVKALQDRIGRNEAGALMEGILARVAEGLHAKGARRIVSAGGETSGAVVKALNVTALRIGPQIDPGVPWTASVEDDPTALAMKSGNFGAPDFFEKAFKVLS</sequence>